<evidence type="ECO:0000313" key="2">
    <source>
        <dbReference type="EMBL" id="JAP07860.1"/>
    </source>
</evidence>
<keyword evidence="1" id="KW-0732">Signal</keyword>
<feature type="chain" id="PRO_5006865324" evidence="1">
    <location>
        <begin position="25"/>
        <end position="78"/>
    </location>
</feature>
<dbReference type="EMBL" id="GEDG01037916">
    <property type="protein sequence ID" value="JAP07860.1"/>
    <property type="molecule type" value="Transcribed_RNA"/>
</dbReference>
<accession>A0A0V0GI20</accession>
<reference evidence="2" key="1">
    <citation type="submission" date="2015-12" db="EMBL/GenBank/DDBJ databases">
        <title>Gene expression during late stages of embryo sac development: a critical building block for successful pollen-pistil interactions.</title>
        <authorList>
            <person name="Liu Y."/>
            <person name="Joly V."/>
            <person name="Sabar M."/>
            <person name="Matton D.P."/>
        </authorList>
    </citation>
    <scope>NUCLEOTIDE SEQUENCE</scope>
</reference>
<sequence length="78" mass="8678">MCRWYQYVDTIVMFIPLILTPNVATPPPVFSPILIVPSFVTAITSSIEKSTPASFFTVQRVFSLPLRSKQSLQSSKSA</sequence>
<organism evidence="2">
    <name type="scientific">Solanum chacoense</name>
    <name type="common">Chaco potato</name>
    <dbReference type="NCBI Taxonomy" id="4108"/>
    <lineage>
        <taxon>Eukaryota</taxon>
        <taxon>Viridiplantae</taxon>
        <taxon>Streptophyta</taxon>
        <taxon>Embryophyta</taxon>
        <taxon>Tracheophyta</taxon>
        <taxon>Spermatophyta</taxon>
        <taxon>Magnoliopsida</taxon>
        <taxon>eudicotyledons</taxon>
        <taxon>Gunneridae</taxon>
        <taxon>Pentapetalae</taxon>
        <taxon>asterids</taxon>
        <taxon>lamiids</taxon>
        <taxon>Solanales</taxon>
        <taxon>Solanaceae</taxon>
        <taxon>Solanoideae</taxon>
        <taxon>Solaneae</taxon>
        <taxon>Solanum</taxon>
    </lineage>
</organism>
<protein>
    <submittedName>
        <fullName evidence="2">Putative ovule protein</fullName>
    </submittedName>
</protein>
<name>A0A0V0GI20_SOLCH</name>
<proteinExistence type="predicted"/>
<dbReference type="AlphaFoldDB" id="A0A0V0GI20"/>
<evidence type="ECO:0000256" key="1">
    <source>
        <dbReference type="SAM" id="SignalP"/>
    </source>
</evidence>
<feature type="signal peptide" evidence="1">
    <location>
        <begin position="1"/>
        <end position="24"/>
    </location>
</feature>